<evidence type="ECO:0000256" key="1">
    <source>
        <dbReference type="ARBA" id="ARBA00000677"/>
    </source>
</evidence>
<dbReference type="OrthoDB" id="9802919at2"/>
<evidence type="ECO:0000313" key="10">
    <source>
        <dbReference type="EMBL" id="TWT77019.1"/>
    </source>
</evidence>
<dbReference type="PANTHER" id="PTHR43390">
    <property type="entry name" value="SIGNAL PEPTIDASE I"/>
    <property type="match status" value="1"/>
</dbReference>
<dbReference type="InterPro" id="IPR019756">
    <property type="entry name" value="Pept_S26A_signal_pept_1_Ser-AS"/>
</dbReference>
<sequence>MLSELHTIFRRGLLVALGFAILVISGRTLLLLGMMQPVVVRGSSMAPTLEGERWTIACPHCQRTLTIGVDQLASRPAPACLICGSLLADESLSLTPADQLVIDRTDSRLDRWDRVVFHCPHDALELCIKRVWGLPGEVMTIAEGDVFADGVRLAKPFSRQIEVRRLEHRSTGFRPRWQTDGGWRLDGDRWQGEPVEGKPSSLTYDAVVHDDHPGNVAVRRRFNQVNDLMIDVSAQTEPAAVWQLMLPGGHATLDTRRGLASISNHQGERQTPLATSTPRRVQFSNFDHRLVVGIDGQELLSLPANDAATGPPPTVRVLHGRVTLQDLSLYKDIYYEGVPLAWGATGDQPWLIGPDEYFVLGDNQAVSVDSRRWETTPGLPRRLILGRPYRRQGW</sequence>
<dbReference type="EC" id="3.4.21.89" evidence="3"/>
<name>A0A5C5YQA4_9BACT</name>
<evidence type="ECO:0000256" key="7">
    <source>
        <dbReference type="ARBA" id="ARBA00029906"/>
    </source>
</evidence>
<dbReference type="PROSITE" id="PS00761">
    <property type="entry name" value="SPASE_I_3"/>
    <property type="match status" value="1"/>
</dbReference>
<evidence type="ECO:0000256" key="2">
    <source>
        <dbReference type="ARBA" id="ARBA00009370"/>
    </source>
</evidence>
<keyword evidence="5" id="KW-0645">Protease</keyword>
<dbReference type="GO" id="GO:0004252">
    <property type="term" value="F:serine-type endopeptidase activity"/>
    <property type="evidence" value="ECO:0007669"/>
    <property type="project" value="InterPro"/>
</dbReference>
<dbReference type="InterPro" id="IPR036286">
    <property type="entry name" value="LexA/Signal_pep-like_sf"/>
</dbReference>
<dbReference type="AlphaFoldDB" id="A0A5C5YQA4"/>
<evidence type="ECO:0000256" key="3">
    <source>
        <dbReference type="ARBA" id="ARBA00013208"/>
    </source>
</evidence>
<dbReference type="GO" id="GO:0016020">
    <property type="term" value="C:membrane"/>
    <property type="evidence" value="ECO:0007669"/>
    <property type="project" value="InterPro"/>
</dbReference>
<organism evidence="10 11">
    <name type="scientific">Posidoniimonas polymericola</name>
    <dbReference type="NCBI Taxonomy" id="2528002"/>
    <lineage>
        <taxon>Bacteria</taxon>
        <taxon>Pseudomonadati</taxon>
        <taxon>Planctomycetota</taxon>
        <taxon>Planctomycetia</taxon>
        <taxon>Pirellulales</taxon>
        <taxon>Lacipirellulaceae</taxon>
        <taxon>Posidoniimonas</taxon>
    </lineage>
</organism>
<dbReference type="InterPro" id="IPR019758">
    <property type="entry name" value="Pept_S26A_signal_pept_1_CS"/>
</dbReference>
<protein>
    <recommendedName>
        <fullName evidence="4">Signal peptidase I</fullName>
        <ecNumber evidence="3">3.4.21.89</ecNumber>
    </recommendedName>
    <alternativeName>
        <fullName evidence="7">Leader peptidase I</fullName>
    </alternativeName>
</protein>
<comment type="catalytic activity">
    <reaction evidence="1">
        <text>Cleavage of hydrophobic, N-terminal signal or leader sequences from secreted and periplasmic proteins.</text>
        <dbReference type="EC" id="3.4.21.89"/>
    </reaction>
</comment>
<dbReference type="InterPro" id="IPR019533">
    <property type="entry name" value="Peptidase_S26"/>
</dbReference>
<proteinExistence type="inferred from homology"/>
<evidence type="ECO:0000259" key="9">
    <source>
        <dbReference type="Pfam" id="PF10502"/>
    </source>
</evidence>
<dbReference type="GO" id="GO:0009003">
    <property type="term" value="F:signal peptidase activity"/>
    <property type="evidence" value="ECO:0007669"/>
    <property type="project" value="UniProtKB-EC"/>
</dbReference>
<gene>
    <name evidence="10" type="ORF">Pla123a_24470</name>
</gene>
<dbReference type="GO" id="GO:0006465">
    <property type="term" value="P:signal peptide processing"/>
    <property type="evidence" value="ECO:0007669"/>
    <property type="project" value="InterPro"/>
</dbReference>
<comment type="similarity">
    <text evidence="2">Belongs to the peptidase S26 family.</text>
</comment>
<dbReference type="PROSITE" id="PS00501">
    <property type="entry name" value="SPASE_I_1"/>
    <property type="match status" value="1"/>
</dbReference>
<feature type="domain" description="Peptidase S26" evidence="9">
    <location>
        <begin position="15"/>
        <end position="165"/>
    </location>
</feature>
<dbReference type="Gene3D" id="2.10.109.10">
    <property type="entry name" value="Umud Fragment, subunit A"/>
    <property type="match status" value="2"/>
</dbReference>
<dbReference type="CDD" id="cd06462">
    <property type="entry name" value="Peptidase_S24_S26"/>
    <property type="match status" value="1"/>
</dbReference>
<keyword evidence="11" id="KW-1185">Reference proteome</keyword>
<reference evidence="10 11" key="1">
    <citation type="submission" date="2019-02" db="EMBL/GenBank/DDBJ databases">
        <title>Deep-cultivation of Planctomycetes and their phenomic and genomic characterization uncovers novel biology.</title>
        <authorList>
            <person name="Wiegand S."/>
            <person name="Jogler M."/>
            <person name="Boedeker C."/>
            <person name="Pinto D."/>
            <person name="Vollmers J."/>
            <person name="Rivas-Marin E."/>
            <person name="Kohn T."/>
            <person name="Peeters S.H."/>
            <person name="Heuer A."/>
            <person name="Rast P."/>
            <person name="Oberbeckmann S."/>
            <person name="Bunk B."/>
            <person name="Jeske O."/>
            <person name="Meyerdierks A."/>
            <person name="Storesund J.E."/>
            <person name="Kallscheuer N."/>
            <person name="Luecker S."/>
            <person name="Lage O.M."/>
            <person name="Pohl T."/>
            <person name="Merkel B.J."/>
            <person name="Hornburger P."/>
            <person name="Mueller R.-W."/>
            <person name="Bruemmer F."/>
            <person name="Labrenz M."/>
            <person name="Spormann A.M."/>
            <person name="Op Den Camp H."/>
            <person name="Overmann J."/>
            <person name="Amann R."/>
            <person name="Jetten M.S.M."/>
            <person name="Mascher T."/>
            <person name="Medema M.H."/>
            <person name="Devos D.P."/>
            <person name="Kaster A.-K."/>
            <person name="Ovreas L."/>
            <person name="Rohde M."/>
            <person name="Galperin M.Y."/>
            <person name="Jogler C."/>
        </authorList>
    </citation>
    <scope>NUCLEOTIDE SEQUENCE [LARGE SCALE GENOMIC DNA]</scope>
    <source>
        <strain evidence="10 11">Pla123a</strain>
    </source>
</reference>
<feature type="active site" evidence="8">
    <location>
        <position position="129"/>
    </location>
</feature>
<accession>A0A5C5YQA4</accession>
<dbReference type="PRINTS" id="PR00727">
    <property type="entry name" value="LEADERPTASE"/>
</dbReference>
<keyword evidence="6" id="KW-0378">Hydrolase</keyword>
<dbReference type="Pfam" id="PF10502">
    <property type="entry name" value="Peptidase_S26"/>
    <property type="match status" value="1"/>
</dbReference>
<evidence type="ECO:0000313" key="11">
    <source>
        <dbReference type="Proteomes" id="UP000318478"/>
    </source>
</evidence>
<feature type="active site" evidence="8">
    <location>
        <position position="44"/>
    </location>
</feature>
<dbReference type="InterPro" id="IPR000223">
    <property type="entry name" value="Pept_S26A_signal_pept_1"/>
</dbReference>
<dbReference type="PANTHER" id="PTHR43390:SF1">
    <property type="entry name" value="CHLOROPLAST PROCESSING PEPTIDASE"/>
    <property type="match status" value="1"/>
</dbReference>
<dbReference type="CDD" id="cd06530">
    <property type="entry name" value="S26_SPase_I"/>
    <property type="match status" value="1"/>
</dbReference>
<dbReference type="Proteomes" id="UP000318478">
    <property type="component" value="Unassembled WGS sequence"/>
</dbReference>
<comment type="caution">
    <text evidence="10">The sequence shown here is derived from an EMBL/GenBank/DDBJ whole genome shotgun (WGS) entry which is preliminary data.</text>
</comment>
<dbReference type="EMBL" id="SJPO01000005">
    <property type="protein sequence ID" value="TWT77019.1"/>
    <property type="molecule type" value="Genomic_DNA"/>
</dbReference>
<evidence type="ECO:0000256" key="6">
    <source>
        <dbReference type="ARBA" id="ARBA00022801"/>
    </source>
</evidence>
<dbReference type="RefSeq" id="WP_146587251.1">
    <property type="nucleotide sequence ID" value="NZ_SJPO01000005.1"/>
</dbReference>
<dbReference type="SUPFAM" id="SSF51306">
    <property type="entry name" value="LexA/Signal peptidase"/>
    <property type="match status" value="2"/>
</dbReference>
<evidence type="ECO:0000256" key="5">
    <source>
        <dbReference type="ARBA" id="ARBA00022670"/>
    </source>
</evidence>
<evidence type="ECO:0000256" key="4">
    <source>
        <dbReference type="ARBA" id="ARBA00019232"/>
    </source>
</evidence>
<evidence type="ECO:0000256" key="8">
    <source>
        <dbReference type="PIRSR" id="PIRSR600223-1"/>
    </source>
</evidence>